<dbReference type="AlphaFoldDB" id="A0AAV2YSE1"/>
<dbReference type="InterPro" id="IPR036871">
    <property type="entry name" value="PX_dom_sf"/>
</dbReference>
<evidence type="ECO:0000313" key="3">
    <source>
        <dbReference type="EMBL" id="DAZ97607.1"/>
    </source>
</evidence>
<reference evidence="3" key="2">
    <citation type="journal article" date="2023" name="Microbiol Resour">
        <title>Decontamination and Annotation of the Draft Genome Sequence of the Oomycete Lagenidium giganteum ARSEF 373.</title>
        <authorList>
            <person name="Morgan W.R."/>
            <person name="Tartar A."/>
        </authorList>
    </citation>
    <scope>NUCLEOTIDE SEQUENCE</scope>
    <source>
        <strain evidence="3">ARSEF 373</strain>
    </source>
</reference>
<feature type="compositionally biased region" description="Basic residues" evidence="1">
    <location>
        <begin position="295"/>
        <end position="313"/>
    </location>
</feature>
<dbReference type="Gene3D" id="3.30.1520.10">
    <property type="entry name" value="Phox-like domain"/>
    <property type="match status" value="1"/>
</dbReference>
<feature type="compositionally biased region" description="Low complexity" evidence="1">
    <location>
        <begin position="134"/>
        <end position="150"/>
    </location>
</feature>
<evidence type="ECO:0000256" key="1">
    <source>
        <dbReference type="SAM" id="MobiDB-lite"/>
    </source>
</evidence>
<gene>
    <name evidence="3" type="ORF">N0F65_002226</name>
</gene>
<dbReference type="PROSITE" id="PS50195">
    <property type="entry name" value="PX"/>
    <property type="match status" value="1"/>
</dbReference>
<feature type="domain" description="PX" evidence="2">
    <location>
        <begin position="1"/>
        <end position="110"/>
    </location>
</feature>
<evidence type="ECO:0000313" key="4">
    <source>
        <dbReference type="Proteomes" id="UP001146120"/>
    </source>
</evidence>
<protein>
    <recommendedName>
        <fullName evidence="2">PX domain-containing protein</fullName>
    </recommendedName>
</protein>
<dbReference type="EMBL" id="DAKRPA010000130">
    <property type="protein sequence ID" value="DAZ97607.1"/>
    <property type="molecule type" value="Genomic_DNA"/>
</dbReference>
<dbReference type="SUPFAM" id="SSF64268">
    <property type="entry name" value="PX domain"/>
    <property type="match status" value="1"/>
</dbReference>
<keyword evidence="4" id="KW-1185">Reference proteome</keyword>
<proteinExistence type="predicted"/>
<feature type="region of interest" description="Disordered" evidence="1">
    <location>
        <begin position="272"/>
        <end position="330"/>
    </location>
</feature>
<feature type="compositionally biased region" description="Basic and acidic residues" evidence="1">
    <location>
        <begin position="155"/>
        <end position="165"/>
    </location>
</feature>
<dbReference type="InterPro" id="IPR001683">
    <property type="entry name" value="PX_dom"/>
</dbReference>
<sequence length="330" mass="36624">MALTARVTGFERTSHTTYTTEVSADGASWTVAIRYSVYRDFYVKLSEVEKEFVFDFPKKGGFFSSPSPQERQPQLDAFVKRVMAHYARKNQPAALYKLMDDLFELTAHKLAKVAVKEEVKKTEEIKAETKAEVEAAAAADAQPEPEQETATANEEVVKEPEQPEVTKEAEAVELAQTNQEEQTVVTETKVEAVVEAVVDTLVETKVEEAKVEVQEDKAETKVEVAPEAVVVSEPATTESGVVAVTAKPAAKAKAAPKSKSLEEVVAAAFTSEDEIPVPQQLQKPRKKKLSEAQKRLRNVRRREKRKRKMKIKGAHSQGNDGMVTESEDEF</sequence>
<feature type="region of interest" description="Disordered" evidence="1">
    <location>
        <begin position="131"/>
        <end position="165"/>
    </location>
</feature>
<reference evidence="3" key="1">
    <citation type="submission" date="2022-11" db="EMBL/GenBank/DDBJ databases">
        <authorList>
            <person name="Morgan W.R."/>
            <person name="Tartar A."/>
        </authorList>
    </citation>
    <scope>NUCLEOTIDE SEQUENCE</scope>
    <source>
        <strain evidence="3">ARSEF 373</strain>
    </source>
</reference>
<dbReference type="Proteomes" id="UP001146120">
    <property type="component" value="Unassembled WGS sequence"/>
</dbReference>
<organism evidence="3 4">
    <name type="scientific">Lagenidium giganteum</name>
    <dbReference type="NCBI Taxonomy" id="4803"/>
    <lineage>
        <taxon>Eukaryota</taxon>
        <taxon>Sar</taxon>
        <taxon>Stramenopiles</taxon>
        <taxon>Oomycota</taxon>
        <taxon>Peronosporomycetes</taxon>
        <taxon>Pythiales</taxon>
        <taxon>Pythiaceae</taxon>
    </lineage>
</organism>
<dbReference type="GO" id="GO:0035091">
    <property type="term" value="F:phosphatidylinositol binding"/>
    <property type="evidence" value="ECO:0007669"/>
    <property type="project" value="InterPro"/>
</dbReference>
<evidence type="ECO:0000259" key="2">
    <source>
        <dbReference type="PROSITE" id="PS50195"/>
    </source>
</evidence>
<accession>A0AAV2YSE1</accession>
<name>A0AAV2YSE1_9STRA</name>
<comment type="caution">
    <text evidence="3">The sequence shown here is derived from an EMBL/GenBank/DDBJ whole genome shotgun (WGS) entry which is preliminary data.</text>
</comment>